<dbReference type="Gene3D" id="3.30.460.80">
    <property type="entry name" value="NADH:ubiquinone oxidoreductase, 30kDa subunit"/>
    <property type="match status" value="1"/>
</dbReference>
<evidence type="ECO:0000256" key="3">
    <source>
        <dbReference type="HAMAP-Rule" id="MF_01357"/>
    </source>
</evidence>
<dbReference type="RefSeq" id="WP_153821113.1">
    <property type="nucleotide sequence ID" value="NZ_WJIE01000005.1"/>
</dbReference>
<evidence type="ECO:0000256" key="1">
    <source>
        <dbReference type="ARBA" id="ARBA00007569"/>
    </source>
</evidence>
<dbReference type="Proteomes" id="UP000440224">
    <property type="component" value="Unassembled WGS sequence"/>
</dbReference>
<protein>
    <recommendedName>
        <fullName evidence="3">NADH-quinone oxidoreductase subunit C</fullName>
        <ecNumber evidence="3">7.1.1.-</ecNumber>
    </recommendedName>
    <alternativeName>
        <fullName evidence="3">NADH dehydrogenase I subunit C</fullName>
    </alternativeName>
    <alternativeName>
        <fullName evidence="3">NDH-1 subunit C</fullName>
    </alternativeName>
</protein>
<evidence type="ECO:0000256" key="4">
    <source>
        <dbReference type="RuleBase" id="RU003456"/>
    </source>
</evidence>
<evidence type="ECO:0000313" key="7">
    <source>
        <dbReference type="EMBL" id="MRG94309.1"/>
    </source>
</evidence>
<keyword evidence="3 4" id="KW-0520">NAD</keyword>
<comment type="function">
    <text evidence="3">NDH-1 shuttles electrons from NADH, via FMN and iron-sulfur (Fe-S) centers, to quinones in the respiratory chain. The immediate electron acceptor for the enzyme in this species is believed to be ubiquinone. Couples the redox reaction to proton translocation (for every two electrons transferred, four hydrogen ions are translocated across the cytoplasmic membrane), and thus conserves the redox energy in a proton gradient.</text>
</comment>
<dbReference type="PANTHER" id="PTHR10884:SF14">
    <property type="entry name" value="NADH DEHYDROGENASE [UBIQUINONE] IRON-SULFUR PROTEIN 3, MITOCHONDRIAL"/>
    <property type="match status" value="1"/>
</dbReference>
<evidence type="ECO:0000259" key="6">
    <source>
        <dbReference type="Pfam" id="PF00329"/>
    </source>
</evidence>
<keyword evidence="3" id="KW-0830">Ubiquinone</keyword>
<sequence length="193" mass="22520">MSKRVLEILKSRFGADIYETHSQFGDDTAVVNPEKWLEIAKFLRDDPQCAMNMFVDLTAVDWLGRQTPRFEVVLHLHSFERNHRIRLKARIGDDDANGVEIDSLVSVWIGANWFERECFDMFGVHFKGHPDLRRILMYPEFVGYPLRKDYPADKIQPLVELRNVPDKLPPFGLDEGMPFGRQTHDYPRGEETN</sequence>
<feature type="domain" description="NADH:ubiquinone oxidoreductase 30kDa subunit" evidence="6">
    <location>
        <begin position="30"/>
        <end position="154"/>
    </location>
</feature>
<comment type="similarity">
    <text evidence="1 3 4">Belongs to the complex I 30 kDa subunit family.</text>
</comment>
<comment type="subcellular location">
    <subcellularLocation>
        <location evidence="3">Cell membrane</location>
        <topology evidence="3">Peripheral membrane protein</topology>
        <orientation evidence="3">Cytoplasmic side</orientation>
    </subcellularLocation>
</comment>
<keyword evidence="3 5" id="KW-0874">Quinone</keyword>
<dbReference type="HAMAP" id="MF_01357">
    <property type="entry name" value="NDH1_NuoC"/>
    <property type="match status" value="1"/>
</dbReference>
<dbReference type="OrthoDB" id="9803286at2"/>
<dbReference type="InterPro" id="IPR001268">
    <property type="entry name" value="NADH_UbQ_OxRdtase_30kDa_su"/>
</dbReference>
<dbReference type="SUPFAM" id="SSF143243">
    <property type="entry name" value="Nqo5-like"/>
    <property type="match status" value="1"/>
</dbReference>
<comment type="subunit">
    <text evidence="3">NDH-1 is composed of 14 different subunits. Subunits NuoB, C, D, E, F, and G constitute the peripheral sector of the complex.</text>
</comment>
<name>A0A6N7PQV0_9BACT</name>
<gene>
    <name evidence="3" type="primary">nuoC</name>
    <name evidence="7" type="ORF">GF068_20635</name>
</gene>
<dbReference type="PANTHER" id="PTHR10884">
    <property type="entry name" value="NADH DEHYDROGENASE UBIQUINONE IRON-SULFUR PROTEIN 3"/>
    <property type="match status" value="1"/>
</dbReference>
<proteinExistence type="inferred from homology"/>
<comment type="caution">
    <text evidence="7">The sequence shown here is derived from an EMBL/GenBank/DDBJ whole genome shotgun (WGS) entry which is preliminary data.</text>
</comment>
<accession>A0A6N7PQV0</accession>
<dbReference type="PROSITE" id="PS00542">
    <property type="entry name" value="COMPLEX1_30K"/>
    <property type="match status" value="1"/>
</dbReference>
<dbReference type="EMBL" id="WJIE01000005">
    <property type="protein sequence ID" value="MRG94309.1"/>
    <property type="molecule type" value="Genomic_DNA"/>
</dbReference>
<dbReference type="Pfam" id="PF00329">
    <property type="entry name" value="Complex1_30kDa"/>
    <property type="match status" value="1"/>
</dbReference>
<dbReference type="InterPro" id="IPR037232">
    <property type="entry name" value="NADH_quin_OxRdtase_su_C/D-like"/>
</dbReference>
<dbReference type="EC" id="7.1.1.-" evidence="3"/>
<dbReference type="AlphaFoldDB" id="A0A6N7PQV0"/>
<dbReference type="InterPro" id="IPR010218">
    <property type="entry name" value="NADH_DH_suC"/>
</dbReference>
<evidence type="ECO:0000256" key="5">
    <source>
        <dbReference type="RuleBase" id="RU003582"/>
    </source>
</evidence>
<dbReference type="GO" id="GO:0048038">
    <property type="term" value="F:quinone binding"/>
    <property type="evidence" value="ECO:0007669"/>
    <property type="project" value="UniProtKB-KW"/>
</dbReference>
<dbReference type="NCBIfam" id="TIGR01961">
    <property type="entry name" value="NuoC_fam"/>
    <property type="match status" value="1"/>
</dbReference>
<reference evidence="7 8" key="1">
    <citation type="submission" date="2019-10" db="EMBL/GenBank/DDBJ databases">
        <title>A soil myxobacterium in the family Polyangiaceae.</title>
        <authorList>
            <person name="Li Y."/>
            <person name="Wang J."/>
        </authorList>
    </citation>
    <scope>NUCLEOTIDE SEQUENCE [LARGE SCALE GENOMIC DNA]</scope>
    <source>
        <strain evidence="7 8">DSM 14734</strain>
    </source>
</reference>
<evidence type="ECO:0000313" key="8">
    <source>
        <dbReference type="Proteomes" id="UP000440224"/>
    </source>
</evidence>
<keyword evidence="3 4" id="KW-1278">Translocase</keyword>
<dbReference type="InterPro" id="IPR020396">
    <property type="entry name" value="NADH_UbQ_OxRdtase_CS"/>
</dbReference>
<dbReference type="GO" id="GO:0050136">
    <property type="term" value="F:NADH dehydrogenase (quinone) (non-electrogenic) activity"/>
    <property type="evidence" value="ECO:0007669"/>
    <property type="project" value="UniProtKB-UniRule"/>
</dbReference>
<organism evidence="7 8">
    <name type="scientific">Polyangium spumosum</name>
    <dbReference type="NCBI Taxonomy" id="889282"/>
    <lineage>
        <taxon>Bacteria</taxon>
        <taxon>Pseudomonadati</taxon>
        <taxon>Myxococcota</taxon>
        <taxon>Polyangia</taxon>
        <taxon>Polyangiales</taxon>
        <taxon>Polyangiaceae</taxon>
        <taxon>Polyangium</taxon>
    </lineage>
</organism>
<keyword evidence="2 3" id="KW-0813">Transport</keyword>
<evidence type="ECO:0000256" key="2">
    <source>
        <dbReference type="ARBA" id="ARBA00022448"/>
    </source>
</evidence>
<dbReference type="GO" id="GO:0008137">
    <property type="term" value="F:NADH dehydrogenase (ubiquinone) activity"/>
    <property type="evidence" value="ECO:0007669"/>
    <property type="project" value="InterPro"/>
</dbReference>
<dbReference type="GO" id="GO:0005886">
    <property type="term" value="C:plasma membrane"/>
    <property type="evidence" value="ECO:0007669"/>
    <property type="project" value="UniProtKB-SubCell"/>
</dbReference>
<keyword evidence="8" id="KW-1185">Reference proteome</keyword>
<comment type="catalytic activity">
    <reaction evidence="3 5">
        <text>a quinone + NADH + 5 H(+)(in) = a quinol + NAD(+) + 4 H(+)(out)</text>
        <dbReference type="Rhea" id="RHEA:57888"/>
        <dbReference type="ChEBI" id="CHEBI:15378"/>
        <dbReference type="ChEBI" id="CHEBI:24646"/>
        <dbReference type="ChEBI" id="CHEBI:57540"/>
        <dbReference type="ChEBI" id="CHEBI:57945"/>
        <dbReference type="ChEBI" id="CHEBI:132124"/>
    </reaction>
</comment>
<keyword evidence="3" id="KW-0472">Membrane</keyword>
<keyword evidence="3" id="KW-1003">Cell membrane</keyword>